<evidence type="ECO:0000256" key="5">
    <source>
        <dbReference type="ARBA" id="ARBA00035648"/>
    </source>
</evidence>
<evidence type="ECO:0000313" key="9">
    <source>
        <dbReference type="Proteomes" id="UP000190140"/>
    </source>
</evidence>
<dbReference type="GO" id="GO:0016787">
    <property type="term" value="F:hydrolase activity"/>
    <property type="evidence" value="ECO:0007669"/>
    <property type="project" value="UniProtKB-KW"/>
</dbReference>
<keyword evidence="3" id="KW-0255">Endonuclease</keyword>
<dbReference type="PANTHER" id="PTHR30636">
    <property type="entry name" value="UPF0701 PROTEIN YICC"/>
    <property type="match status" value="1"/>
</dbReference>
<dbReference type="NCBIfam" id="TIGR00255">
    <property type="entry name" value="YicC/YloC family endoribonuclease"/>
    <property type="match status" value="1"/>
</dbReference>
<reference evidence="8 9" key="1">
    <citation type="submission" date="2017-03" db="EMBL/GenBank/DDBJ databases">
        <title>Genome sequence of Clostridium thermoalcaliphilum DSM 7309.</title>
        <authorList>
            <person name="Poehlein A."/>
            <person name="Daniel R."/>
        </authorList>
    </citation>
    <scope>NUCLEOTIDE SEQUENCE [LARGE SCALE GENOMIC DNA]</scope>
    <source>
        <strain evidence="8 9">DSM 7309</strain>
    </source>
</reference>
<evidence type="ECO:0000256" key="3">
    <source>
        <dbReference type="ARBA" id="ARBA00022759"/>
    </source>
</evidence>
<dbReference type="PANTHER" id="PTHR30636:SF3">
    <property type="entry name" value="UPF0701 PROTEIN YICC"/>
    <property type="match status" value="1"/>
</dbReference>
<dbReference type="STRING" id="29349.CLOTH_01820"/>
<keyword evidence="4" id="KW-0378">Hydrolase</keyword>
<dbReference type="InterPro" id="IPR013527">
    <property type="entry name" value="YicC-like_N"/>
</dbReference>
<evidence type="ECO:0000259" key="7">
    <source>
        <dbReference type="Pfam" id="PF08340"/>
    </source>
</evidence>
<feature type="domain" description="Endoribonuclease YicC-like N-terminal" evidence="6">
    <location>
        <begin position="4"/>
        <end position="156"/>
    </location>
</feature>
<dbReference type="InterPro" id="IPR013551">
    <property type="entry name" value="YicC-like_C"/>
</dbReference>
<sequence length="293" mass="34433">MAISMTGFGRGENKTDKFYFTVETKTINHKYTDINIKLPRKISFLEDKIRIMVKDYVKRGRVDLFVKMEFLKEADVNLTLDLSLAKEYYNVLNQIKTQLNVHDDISVLAISKFQDVIKVQENQSDEDEIWEVLHYALKESLEKLVEMRTLEGKKLANDIEDRCNLIKNYIDEIEKCSYNVVVEYKEKLKNRIKELMDDDLTLDENRLSQEVAIFADKSSITEEIVRFKSHINQMMKTIHKNDVIGKKIDFLIQEINREVNTIGSKSSNLRITELVVEIKSELEKIREQIQNIE</sequence>
<dbReference type="OrthoDB" id="9771229at2"/>
<comment type="cofactor">
    <cofactor evidence="1">
        <name>a divalent metal cation</name>
        <dbReference type="ChEBI" id="CHEBI:60240"/>
    </cofactor>
</comment>
<accession>A0A1V4IAK0</accession>
<feature type="domain" description="Endoribonuclease YicC-like C-terminal" evidence="7">
    <location>
        <begin position="173"/>
        <end position="293"/>
    </location>
</feature>
<dbReference type="Proteomes" id="UP000190140">
    <property type="component" value="Unassembled WGS sequence"/>
</dbReference>
<dbReference type="GO" id="GO:0004521">
    <property type="term" value="F:RNA endonuclease activity"/>
    <property type="evidence" value="ECO:0007669"/>
    <property type="project" value="InterPro"/>
</dbReference>
<gene>
    <name evidence="8" type="ORF">CLOTH_01820</name>
</gene>
<evidence type="ECO:0000313" key="8">
    <source>
        <dbReference type="EMBL" id="OPJ56900.1"/>
    </source>
</evidence>
<organism evidence="8 9">
    <name type="scientific">Alkalithermobacter paradoxus</name>
    <dbReference type="NCBI Taxonomy" id="29349"/>
    <lineage>
        <taxon>Bacteria</taxon>
        <taxon>Bacillati</taxon>
        <taxon>Bacillota</taxon>
        <taxon>Clostridia</taxon>
        <taxon>Peptostreptococcales</taxon>
        <taxon>Tepidibacteraceae</taxon>
        <taxon>Alkalithermobacter</taxon>
    </lineage>
</organism>
<dbReference type="EMBL" id="MZGW01000001">
    <property type="protein sequence ID" value="OPJ56900.1"/>
    <property type="molecule type" value="Genomic_DNA"/>
</dbReference>
<dbReference type="InterPro" id="IPR005229">
    <property type="entry name" value="YicC/YloC-like"/>
</dbReference>
<dbReference type="Pfam" id="PF03755">
    <property type="entry name" value="YicC-like_N"/>
    <property type="match status" value="1"/>
</dbReference>
<comment type="similarity">
    <text evidence="5">Belongs to the YicC/YloC family.</text>
</comment>
<evidence type="ECO:0008006" key="10">
    <source>
        <dbReference type="Google" id="ProtNLM"/>
    </source>
</evidence>
<name>A0A1V4IAK0_9FIRM</name>
<evidence type="ECO:0000256" key="4">
    <source>
        <dbReference type="ARBA" id="ARBA00022801"/>
    </source>
</evidence>
<evidence type="ECO:0000256" key="1">
    <source>
        <dbReference type="ARBA" id="ARBA00001968"/>
    </source>
</evidence>
<dbReference type="RefSeq" id="WP_079410283.1">
    <property type="nucleotide sequence ID" value="NZ_MZGW01000001.1"/>
</dbReference>
<dbReference type="Pfam" id="PF08340">
    <property type="entry name" value="YicC-like_C"/>
    <property type="match status" value="1"/>
</dbReference>
<protein>
    <recommendedName>
        <fullName evidence="10">YicC-like family protein</fullName>
    </recommendedName>
</protein>
<keyword evidence="2" id="KW-0540">Nuclease</keyword>
<keyword evidence="9" id="KW-1185">Reference proteome</keyword>
<dbReference type="AlphaFoldDB" id="A0A1V4IAK0"/>
<comment type="caution">
    <text evidence="8">The sequence shown here is derived from an EMBL/GenBank/DDBJ whole genome shotgun (WGS) entry which is preliminary data.</text>
</comment>
<evidence type="ECO:0000259" key="6">
    <source>
        <dbReference type="Pfam" id="PF03755"/>
    </source>
</evidence>
<evidence type="ECO:0000256" key="2">
    <source>
        <dbReference type="ARBA" id="ARBA00022722"/>
    </source>
</evidence>
<proteinExistence type="inferred from homology"/>